<dbReference type="EMBL" id="BPVZ01000539">
    <property type="protein sequence ID" value="GKV51777.1"/>
    <property type="molecule type" value="Genomic_DNA"/>
</dbReference>
<dbReference type="Proteomes" id="UP001054252">
    <property type="component" value="Unassembled WGS sequence"/>
</dbReference>
<organism evidence="1 2">
    <name type="scientific">Rubroshorea leprosula</name>
    <dbReference type="NCBI Taxonomy" id="152421"/>
    <lineage>
        <taxon>Eukaryota</taxon>
        <taxon>Viridiplantae</taxon>
        <taxon>Streptophyta</taxon>
        <taxon>Embryophyta</taxon>
        <taxon>Tracheophyta</taxon>
        <taxon>Spermatophyta</taxon>
        <taxon>Magnoliopsida</taxon>
        <taxon>eudicotyledons</taxon>
        <taxon>Gunneridae</taxon>
        <taxon>Pentapetalae</taxon>
        <taxon>rosids</taxon>
        <taxon>malvids</taxon>
        <taxon>Malvales</taxon>
        <taxon>Dipterocarpaceae</taxon>
        <taxon>Rubroshorea</taxon>
    </lineage>
</organism>
<sequence>MVEGTGFGAEGQKREGAWGDFRCLFGDSPVAVPALRLAVFV</sequence>
<protein>
    <submittedName>
        <fullName evidence="1">Uncharacterized protein</fullName>
    </submittedName>
</protein>
<evidence type="ECO:0000313" key="2">
    <source>
        <dbReference type="Proteomes" id="UP001054252"/>
    </source>
</evidence>
<proteinExistence type="predicted"/>
<comment type="caution">
    <text evidence="1">The sequence shown here is derived from an EMBL/GenBank/DDBJ whole genome shotgun (WGS) entry which is preliminary data.</text>
</comment>
<name>A0AAV5MTR2_9ROSI</name>
<accession>A0AAV5MTR2</accession>
<dbReference type="AlphaFoldDB" id="A0AAV5MTR2"/>
<keyword evidence="2" id="KW-1185">Reference proteome</keyword>
<evidence type="ECO:0000313" key="1">
    <source>
        <dbReference type="EMBL" id="GKV51777.1"/>
    </source>
</evidence>
<reference evidence="1 2" key="1">
    <citation type="journal article" date="2021" name="Commun. Biol.">
        <title>The genome of Shorea leprosula (Dipterocarpaceae) highlights the ecological relevance of drought in aseasonal tropical rainforests.</title>
        <authorList>
            <person name="Ng K.K.S."/>
            <person name="Kobayashi M.J."/>
            <person name="Fawcett J.A."/>
            <person name="Hatakeyama M."/>
            <person name="Paape T."/>
            <person name="Ng C.H."/>
            <person name="Ang C.C."/>
            <person name="Tnah L.H."/>
            <person name="Lee C.T."/>
            <person name="Nishiyama T."/>
            <person name="Sese J."/>
            <person name="O'Brien M.J."/>
            <person name="Copetti D."/>
            <person name="Mohd Noor M.I."/>
            <person name="Ong R.C."/>
            <person name="Putra M."/>
            <person name="Sireger I.Z."/>
            <person name="Indrioko S."/>
            <person name="Kosugi Y."/>
            <person name="Izuno A."/>
            <person name="Isagi Y."/>
            <person name="Lee S.L."/>
            <person name="Shimizu K.K."/>
        </authorList>
    </citation>
    <scope>NUCLEOTIDE SEQUENCE [LARGE SCALE GENOMIC DNA]</scope>
    <source>
        <strain evidence="1">214</strain>
    </source>
</reference>
<gene>
    <name evidence="1" type="ORF">SLEP1_g58402</name>
</gene>